<protein>
    <submittedName>
        <fullName evidence="1">Uncharacterized protein</fullName>
    </submittedName>
</protein>
<dbReference type="EMBL" id="FNUV01000005">
    <property type="protein sequence ID" value="SEF92657.1"/>
    <property type="molecule type" value="Genomic_DNA"/>
</dbReference>
<accession>A0A1H5W1H8</accession>
<dbReference type="InterPro" id="IPR043741">
    <property type="entry name" value="DUF5686"/>
</dbReference>
<reference evidence="1 2" key="1">
    <citation type="submission" date="2016-10" db="EMBL/GenBank/DDBJ databases">
        <authorList>
            <person name="de Groot N.N."/>
        </authorList>
    </citation>
    <scope>NUCLEOTIDE SEQUENCE [LARGE SCALE GENOMIC DNA]</scope>
    <source>
        <strain evidence="1 2">AR32</strain>
    </source>
</reference>
<sequence>MIRSQLFIKPLLLLGMLLSVPVYGFAKEKTEGLILNRIYAYQKALNPMIDSLQDNIYAKIHFNVEKRNFILKFIPTMHSLSKDPRKYIRESYAKVLFQDSHHFDINSQVLSSTIPKDHRVLSPLLNFMTPNIYDVALYEGHMLSPFNRHNRHFYRFTQKQLNDSTTWLEFKPKFYNTQLLNGYALVETSTGRVIMAMLNGEFDMISFRTHIEQGDEGARSLMPKRCSMVGSFRFMGNHISALFDASYNCPITLPDSITKVSSRKLMDSIRPIPLSEADKEIYDEYNKRIRQDSINRQQEDSTATNKQLLKKIIWDTIGDNLVTPISAESEDSYFKLSPIINPLYLSYSGNRGWRYKMKLRTRYTFSPHRYLTLNPTFGYNFKQRQFYFTAPLRMTYNPKRNGYTEIVWGNGNPISNSCVTEKIKELYPDSIINFDNTNMHKFKDTYLKVFNNIMLFNWFDIEAGLIYHVRSALDKQMMLTYGMPIHYKSFAPMIGLKFQPWLNNGPTLSIDYERAIKGVMNSDLEYERWEFDAQWKKKIPGLRVLNLRAGGGFFTKSGNYFVDYVNFRDENLPGGWDDNWSGDVQLLRSREYNRSDYYIRSNVSYETPMMFATWIPYLGKYIEKERFYLSNVLLEHSRPYYELGYGFTNRYISVGAFASFRNTTFDRAGVEVEIELFRRW</sequence>
<name>A0A1H5W1H8_XYLRU</name>
<dbReference type="AlphaFoldDB" id="A0A1H5W1H8"/>
<organism evidence="1 2">
    <name type="scientific">Xylanibacter ruminicola</name>
    <name type="common">Prevotella ruminicola</name>
    <dbReference type="NCBI Taxonomy" id="839"/>
    <lineage>
        <taxon>Bacteria</taxon>
        <taxon>Pseudomonadati</taxon>
        <taxon>Bacteroidota</taxon>
        <taxon>Bacteroidia</taxon>
        <taxon>Bacteroidales</taxon>
        <taxon>Prevotellaceae</taxon>
        <taxon>Xylanibacter</taxon>
    </lineage>
</organism>
<evidence type="ECO:0000313" key="2">
    <source>
        <dbReference type="Proteomes" id="UP000236735"/>
    </source>
</evidence>
<dbReference type="Proteomes" id="UP000236735">
    <property type="component" value="Unassembled WGS sequence"/>
</dbReference>
<evidence type="ECO:0000313" key="1">
    <source>
        <dbReference type="EMBL" id="SEF92657.1"/>
    </source>
</evidence>
<dbReference type="RefSeq" id="WP_146063151.1">
    <property type="nucleotide sequence ID" value="NZ_FNUV01000005.1"/>
</dbReference>
<proteinExistence type="predicted"/>
<gene>
    <name evidence="1" type="ORF">SAMN05216354_2150</name>
</gene>
<dbReference type="Pfam" id="PF18939">
    <property type="entry name" value="DUF5686"/>
    <property type="match status" value="1"/>
</dbReference>